<protein>
    <submittedName>
        <fullName evidence="4">TIGR01777 family oxidoreductase</fullName>
    </submittedName>
</protein>
<dbReference type="InterPro" id="IPR010099">
    <property type="entry name" value="SDR39U1"/>
</dbReference>
<dbReference type="InterPro" id="IPR023393">
    <property type="entry name" value="START-like_dom_sf"/>
</dbReference>
<evidence type="ECO:0000259" key="3">
    <source>
        <dbReference type="Pfam" id="PF08338"/>
    </source>
</evidence>
<dbReference type="Gene3D" id="3.30.530.20">
    <property type="match status" value="1"/>
</dbReference>
<dbReference type="NCBIfam" id="TIGR01777">
    <property type="entry name" value="yfcH"/>
    <property type="match status" value="1"/>
</dbReference>
<dbReference type="PANTHER" id="PTHR11092:SF0">
    <property type="entry name" value="EPIMERASE FAMILY PROTEIN SDR39U1"/>
    <property type="match status" value="1"/>
</dbReference>
<evidence type="ECO:0000313" key="4">
    <source>
        <dbReference type="EMBL" id="XCG63364.1"/>
    </source>
</evidence>
<dbReference type="Pfam" id="PF08338">
    <property type="entry name" value="DUF1731"/>
    <property type="match status" value="1"/>
</dbReference>
<dbReference type="InterPro" id="IPR036291">
    <property type="entry name" value="NAD(P)-bd_dom_sf"/>
</dbReference>
<organism evidence="4">
    <name type="scientific">Nakamurella sp. A5-74</name>
    <dbReference type="NCBI Taxonomy" id="3158264"/>
    <lineage>
        <taxon>Bacteria</taxon>
        <taxon>Bacillati</taxon>
        <taxon>Actinomycetota</taxon>
        <taxon>Actinomycetes</taxon>
        <taxon>Nakamurellales</taxon>
        <taxon>Nakamurellaceae</taxon>
        <taxon>Nakamurella</taxon>
    </lineage>
</organism>
<feature type="domain" description="NAD-dependent epimerase/dehydratase" evidence="2">
    <location>
        <begin position="145"/>
        <end position="350"/>
    </location>
</feature>
<proteinExistence type="inferred from homology"/>
<dbReference type="EMBL" id="CP159218">
    <property type="protein sequence ID" value="XCG63364.1"/>
    <property type="molecule type" value="Genomic_DNA"/>
</dbReference>
<accession>A0AAU8DMZ3</accession>
<dbReference type="Pfam" id="PF01370">
    <property type="entry name" value="Epimerase"/>
    <property type="match status" value="1"/>
</dbReference>
<dbReference type="InterPro" id="IPR001509">
    <property type="entry name" value="Epimerase_deHydtase"/>
</dbReference>
<dbReference type="Gene3D" id="3.40.50.720">
    <property type="entry name" value="NAD(P)-binding Rossmann-like Domain"/>
    <property type="match status" value="1"/>
</dbReference>
<evidence type="ECO:0000256" key="1">
    <source>
        <dbReference type="ARBA" id="ARBA00009353"/>
    </source>
</evidence>
<feature type="domain" description="DUF1731" evidence="3">
    <location>
        <begin position="386"/>
        <end position="434"/>
    </location>
</feature>
<dbReference type="SUPFAM" id="SSF51735">
    <property type="entry name" value="NAD(P)-binding Rossmann-fold domains"/>
    <property type="match status" value="1"/>
</dbReference>
<name>A0AAU8DMZ3_9ACTN</name>
<comment type="similarity">
    <text evidence="1">Belongs to the NAD(P)-dependent epimerase/dehydratase family. SDR39U1 subfamily.</text>
</comment>
<evidence type="ECO:0000259" key="2">
    <source>
        <dbReference type="Pfam" id="PF01370"/>
    </source>
</evidence>
<dbReference type="InterPro" id="IPR013549">
    <property type="entry name" value="DUF1731"/>
</dbReference>
<dbReference type="PANTHER" id="PTHR11092">
    <property type="entry name" value="SUGAR NUCLEOTIDE EPIMERASE RELATED"/>
    <property type="match status" value="1"/>
</dbReference>
<reference evidence="4" key="1">
    <citation type="submission" date="2024-05" db="EMBL/GenBank/DDBJ databases">
        <authorList>
            <person name="Cai S.Y."/>
            <person name="Jin L.M."/>
            <person name="Li H.R."/>
        </authorList>
    </citation>
    <scope>NUCLEOTIDE SEQUENCE</scope>
    <source>
        <strain evidence="4">A5-74</strain>
    </source>
</reference>
<gene>
    <name evidence="4" type="ORF">ABLG96_19525</name>
</gene>
<dbReference type="SUPFAM" id="SSF55961">
    <property type="entry name" value="Bet v1-like"/>
    <property type="match status" value="1"/>
</dbReference>
<dbReference type="AlphaFoldDB" id="A0AAU8DMZ3"/>
<dbReference type="RefSeq" id="WP_353648979.1">
    <property type="nucleotide sequence ID" value="NZ_CP159218.1"/>
</dbReference>
<sequence length="438" mass="47065">MGIEHREVVDASTDTVWQWMARSGAFHRLVPPWQPMTLVQETSSLRDGTAKLKIGGLPWTAQHQPDGYVEGEQFVDQLTSFPLRLVSPWKHTHRFEAVGAGCAVLDHVQTPAPEAFLRSNFRYRGAQLRGDLAAHARWSQKALTVAVTGSSGLIGTQLCALLSTGGHRVIKLVRGEPSGDGERRWNPDAPAVDLLAGVDAVVHLAGASIAGRFTDAHKKAVLDSRVGPTKKLAERAAQQGVSAFVSSSAIGYYGADRGDEVLSESSAPGDDFLAEVVTQWEQEAEAAGTECTRVVQVRTGIVVTPDGGFLKQLRPLFALGVGGRLGSGEQWLSWIGIDDMLDIYLRAIVDDAVEGPVNAVAPNPVRNSEFTKVLGSVMHRPTLVPTPAFGPRLLLGEEGSKALAEASQRVDAGRLTELAHPFRHTELDATLRHVLGKG</sequence>